<dbReference type="PANTHER" id="PTHR47691:SF3">
    <property type="entry name" value="HTH-TYPE TRANSCRIPTIONAL REGULATOR RV0890C-RELATED"/>
    <property type="match status" value="1"/>
</dbReference>
<dbReference type="PROSITE" id="PS50943">
    <property type="entry name" value="HTH_CROC1"/>
    <property type="match status" value="1"/>
</dbReference>
<evidence type="ECO:0000313" key="2">
    <source>
        <dbReference type="EMBL" id="TQS45070.1"/>
    </source>
</evidence>
<dbReference type="EMBL" id="VIRS01000006">
    <property type="protein sequence ID" value="TQS45070.1"/>
    <property type="molecule type" value="Genomic_DNA"/>
</dbReference>
<dbReference type="PANTHER" id="PTHR47691">
    <property type="entry name" value="REGULATOR-RELATED"/>
    <property type="match status" value="1"/>
</dbReference>
<comment type="caution">
    <text evidence="2">The sequence shown here is derived from an EMBL/GenBank/DDBJ whole genome shotgun (WGS) entry which is preliminary data.</text>
</comment>
<dbReference type="GO" id="GO:0003677">
    <property type="term" value="F:DNA binding"/>
    <property type="evidence" value="ECO:0007669"/>
    <property type="project" value="InterPro"/>
</dbReference>
<dbReference type="CDD" id="cd00093">
    <property type="entry name" value="HTH_XRE"/>
    <property type="match status" value="1"/>
</dbReference>
<dbReference type="GO" id="GO:0043531">
    <property type="term" value="F:ADP binding"/>
    <property type="evidence" value="ECO:0007669"/>
    <property type="project" value="InterPro"/>
</dbReference>
<feature type="domain" description="HTH cro/C1-type" evidence="1">
    <location>
        <begin position="24"/>
        <end position="82"/>
    </location>
</feature>
<dbReference type="OrthoDB" id="7628974at2"/>
<dbReference type="Proteomes" id="UP000317982">
    <property type="component" value="Unassembled WGS sequence"/>
</dbReference>
<dbReference type="Pfam" id="PF13560">
    <property type="entry name" value="HTH_31"/>
    <property type="match status" value="1"/>
</dbReference>
<dbReference type="Gene3D" id="3.40.50.300">
    <property type="entry name" value="P-loop containing nucleotide triphosphate hydrolases"/>
    <property type="match status" value="1"/>
</dbReference>
<dbReference type="AlphaFoldDB" id="A0A545AUQ5"/>
<evidence type="ECO:0000259" key="1">
    <source>
        <dbReference type="PROSITE" id="PS50943"/>
    </source>
</evidence>
<dbReference type="SUPFAM" id="SSF52540">
    <property type="entry name" value="P-loop containing nucleoside triphosphate hydrolases"/>
    <property type="match status" value="1"/>
</dbReference>
<dbReference type="InterPro" id="IPR001387">
    <property type="entry name" value="Cro/C1-type_HTH"/>
</dbReference>
<proteinExistence type="predicted"/>
<dbReference type="SUPFAM" id="SSF47413">
    <property type="entry name" value="lambda repressor-like DNA-binding domains"/>
    <property type="match status" value="1"/>
</dbReference>
<gene>
    <name evidence="2" type="ORF">FL583_11260</name>
</gene>
<protein>
    <submittedName>
        <fullName evidence="2">Helix-turn-helix domain-containing protein</fullName>
    </submittedName>
</protein>
<dbReference type="InterPro" id="IPR010982">
    <property type="entry name" value="Lambda_DNA-bd_dom_sf"/>
</dbReference>
<organism evidence="2 3">
    <name type="scientific">Cryptosporangium phraense</name>
    <dbReference type="NCBI Taxonomy" id="2593070"/>
    <lineage>
        <taxon>Bacteria</taxon>
        <taxon>Bacillati</taxon>
        <taxon>Actinomycetota</taxon>
        <taxon>Actinomycetes</taxon>
        <taxon>Cryptosporangiales</taxon>
        <taxon>Cryptosporangiaceae</taxon>
        <taxon>Cryptosporangium</taxon>
    </lineage>
</organism>
<dbReference type="InParanoid" id="A0A545AUQ5"/>
<dbReference type="SMART" id="SM00530">
    <property type="entry name" value="HTH_XRE"/>
    <property type="match status" value="1"/>
</dbReference>
<accession>A0A545AUQ5</accession>
<sequence>MAPGLRPLVTTDRNGAVVRLGDLLRAARHARGLTIEETCALAGVGVRTLSDVERHRITRPHRRTVEALVEVLGVVESDRRAIWAAARPVGEQQPPQPNRLIGRDREAASFRAWLDGRPGADVRPVVVSGLPGAGKTAFARWMIQESASRFPGGAVVAELGGSGTAAALRLLLRQLGEPDDRIPDSVDEQGRRFRALLREQPRSIVLDDAAGEADVRPLLPDEGPSLVIVTSRHVLGGLAAAHRVPLGELDVEHAAALIGTLAGPERVDAEPGAAAELARLCGYLPLALCAVANRLASRPDWRLADHVERLRSQDDRLTRLSSGDAQVRTALQSHWRRLNDRQRESFRRLALAGPGPVTARSAAALFGTTVEAADEALEELADGSLLTPEPVGRDYRLNSVLRLFARELLADVASAADVERRRERPAGPSAFRR</sequence>
<name>A0A545AUQ5_9ACTN</name>
<dbReference type="InterPro" id="IPR027417">
    <property type="entry name" value="P-loop_NTPase"/>
</dbReference>
<reference evidence="2 3" key="1">
    <citation type="submission" date="2019-07" db="EMBL/GenBank/DDBJ databases">
        <title>Cryptosporangium phraense sp. nov., isolated from plant litter.</title>
        <authorList>
            <person name="Suriyachadkun C."/>
        </authorList>
    </citation>
    <scope>NUCLEOTIDE SEQUENCE [LARGE SCALE GENOMIC DNA]</scope>
    <source>
        <strain evidence="2 3">A-T 5661</strain>
    </source>
</reference>
<dbReference type="Gene3D" id="1.10.260.40">
    <property type="entry name" value="lambda repressor-like DNA-binding domains"/>
    <property type="match status" value="1"/>
</dbReference>
<evidence type="ECO:0000313" key="3">
    <source>
        <dbReference type="Proteomes" id="UP000317982"/>
    </source>
</evidence>
<keyword evidence="3" id="KW-1185">Reference proteome</keyword>